<evidence type="ECO:0000313" key="4">
    <source>
        <dbReference type="EMBL" id="KPJ70299.1"/>
    </source>
</evidence>
<evidence type="ECO:0000256" key="2">
    <source>
        <dbReference type="ARBA" id="ARBA00022801"/>
    </source>
</evidence>
<organism evidence="4 5">
    <name type="scientific">candidate division WOR-1 bacterium DG_54_3</name>
    <dbReference type="NCBI Taxonomy" id="1703775"/>
    <lineage>
        <taxon>Bacteria</taxon>
        <taxon>Bacillati</taxon>
        <taxon>Saganbacteria</taxon>
    </lineage>
</organism>
<gene>
    <name evidence="4" type="ORF">AMJ44_00090</name>
</gene>
<reference evidence="4 5" key="1">
    <citation type="journal article" date="2015" name="Microbiome">
        <title>Genomic resolution of linkages in carbon, nitrogen, and sulfur cycling among widespread estuary sediment bacteria.</title>
        <authorList>
            <person name="Baker B.J."/>
            <person name="Lazar C.S."/>
            <person name="Teske A.P."/>
            <person name="Dick G.J."/>
        </authorList>
    </citation>
    <scope>NUCLEOTIDE SEQUENCE [LARGE SCALE GENOMIC DNA]</scope>
    <source>
        <strain evidence="4">DG_54_3</strain>
    </source>
</reference>
<dbReference type="Pfam" id="PF00293">
    <property type="entry name" value="NUDIX"/>
    <property type="match status" value="1"/>
</dbReference>
<protein>
    <recommendedName>
        <fullName evidence="3">Nudix hydrolase domain-containing protein</fullName>
    </recommendedName>
</protein>
<evidence type="ECO:0000259" key="3">
    <source>
        <dbReference type="PROSITE" id="PS51462"/>
    </source>
</evidence>
<evidence type="ECO:0000256" key="1">
    <source>
        <dbReference type="ARBA" id="ARBA00001946"/>
    </source>
</evidence>
<dbReference type="PANTHER" id="PTHR43046">
    <property type="entry name" value="GDP-MANNOSE MANNOSYL HYDROLASE"/>
    <property type="match status" value="1"/>
</dbReference>
<dbReference type="Gene3D" id="3.90.79.10">
    <property type="entry name" value="Nucleoside Triphosphate Pyrophosphohydrolase"/>
    <property type="match status" value="1"/>
</dbReference>
<comment type="caution">
    <text evidence="4">The sequence shown here is derived from an EMBL/GenBank/DDBJ whole genome shotgun (WGS) entry which is preliminary data.</text>
</comment>
<dbReference type="GO" id="GO:0016787">
    <property type="term" value="F:hydrolase activity"/>
    <property type="evidence" value="ECO:0007669"/>
    <property type="project" value="UniProtKB-KW"/>
</dbReference>
<dbReference type="PROSITE" id="PS51462">
    <property type="entry name" value="NUDIX"/>
    <property type="match status" value="1"/>
</dbReference>
<name>A0A0S7Y7F0_UNCSA</name>
<sequence>MFEAIEKKYGVPRKLAMSFLMNPAEFDMLKRSMEDGRDSDVTLFIFKDDKVIVIAKPWYPEGLFRAPSGGIKPGEDLELSAKREAFEETGAEIELGRYILRIRATFSCGQEKVKWTSHVFTARYLSGRLQPIDTREIKKVILLSLKELSALKEKLLVQDSGGLHYRAALTEEAIKEISLFYTK</sequence>
<dbReference type="PANTHER" id="PTHR43046:SF14">
    <property type="entry name" value="MUTT_NUDIX FAMILY PROTEIN"/>
    <property type="match status" value="1"/>
</dbReference>
<proteinExistence type="predicted"/>
<dbReference type="EMBL" id="LIZX01000002">
    <property type="protein sequence ID" value="KPJ70299.1"/>
    <property type="molecule type" value="Genomic_DNA"/>
</dbReference>
<dbReference type="InterPro" id="IPR000086">
    <property type="entry name" value="NUDIX_hydrolase_dom"/>
</dbReference>
<dbReference type="SUPFAM" id="SSF55811">
    <property type="entry name" value="Nudix"/>
    <property type="match status" value="1"/>
</dbReference>
<dbReference type="AlphaFoldDB" id="A0A0S7Y7F0"/>
<comment type="cofactor">
    <cofactor evidence="1">
        <name>Mg(2+)</name>
        <dbReference type="ChEBI" id="CHEBI:18420"/>
    </cofactor>
</comment>
<feature type="domain" description="Nudix hydrolase" evidence="3">
    <location>
        <begin position="36"/>
        <end position="170"/>
    </location>
</feature>
<evidence type="ECO:0000313" key="5">
    <source>
        <dbReference type="Proteomes" id="UP000051861"/>
    </source>
</evidence>
<dbReference type="Proteomes" id="UP000051861">
    <property type="component" value="Unassembled WGS sequence"/>
</dbReference>
<keyword evidence="2" id="KW-0378">Hydrolase</keyword>
<accession>A0A0S7Y7F0</accession>
<dbReference type="InterPro" id="IPR015797">
    <property type="entry name" value="NUDIX_hydrolase-like_dom_sf"/>
</dbReference>
<dbReference type="CDD" id="cd02883">
    <property type="entry name" value="NUDIX_Hydrolase"/>
    <property type="match status" value="1"/>
</dbReference>